<evidence type="ECO:0008006" key="4">
    <source>
        <dbReference type="Google" id="ProtNLM"/>
    </source>
</evidence>
<organism evidence="2 3">
    <name type="scientific">Cyclobacterium lianum</name>
    <dbReference type="NCBI Taxonomy" id="388280"/>
    <lineage>
        <taxon>Bacteria</taxon>
        <taxon>Pseudomonadati</taxon>
        <taxon>Bacteroidota</taxon>
        <taxon>Cytophagia</taxon>
        <taxon>Cytophagales</taxon>
        <taxon>Cyclobacteriaceae</taxon>
        <taxon>Cyclobacterium</taxon>
    </lineage>
</organism>
<feature type="chain" id="PRO_5012297193" description="GLPGLI family protein" evidence="1">
    <location>
        <begin position="20"/>
        <end position="243"/>
    </location>
</feature>
<dbReference type="Pfam" id="PF16444">
    <property type="entry name" value="DUF5041"/>
    <property type="match status" value="1"/>
</dbReference>
<keyword evidence="3" id="KW-1185">Reference proteome</keyword>
<keyword evidence="1" id="KW-0732">Signal</keyword>
<dbReference type="OrthoDB" id="1086461at2"/>
<evidence type="ECO:0000256" key="1">
    <source>
        <dbReference type="SAM" id="SignalP"/>
    </source>
</evidence>
<dbReference type="RefSeq" id="WP_073096116.1">
    <property type="nucleotide sequence ID" value="NZ_FRCY01000012.1"/>
</dbReference>
<gene>
    <name evidence="2" type="ORF">SAMN04488057_11249</name>
</gene>
<feature type="signal peptide" evidence="1">
    <location>
        <begin position="1"/>
        <end position="19"/>
    </location>
</feature>
<evidence type="ECO:0000313" key="2">
    <source>
        <dbReference type="EMBL" id="SHN23021.1"/>
    </source>
</evidence>
<accession>A0A1M7PYX8</accession>
<dbReference type="AlphaFoldDB" id="A0A1M7PYX8"/>
<protein>
    <recommendedName>
        <fullName evidence="4">GLPGLI family protein</fullName>
    </recommendedName>
</protein>
<dbReference type="Proteomes" id="UP000184513">
    <property type="component" value="Unassembled WGS sequence"/>
</dbReference>
<sequence length="243" mass="27862">MKKIIIISCILVLCCTAYGQQIKKNNVELDDIISLLGASGYEVFSFDITEMLNERYDIVFTKKEFLKGKEIKSSDLATVSNKSLLTDIPESHRQKIIDEGGVIDPKTQAISHAERFSFGFFPSGNDSTKTMQLEVPGFLKMGRIPFKLRGLSTKDSDKLMFLYFTRPFKLVAFKEEEFIPLILLGSGWYDEKYNVFRFCGEIEIDPNMSSQILKDTPPLCYRCQICQETITKKWHTTNKFLAK</sequence>
<proteinExistence type="predicted"/>
<reference evidence="2 3" key="1">
    <citation type="submission" date="2016-11" db="EMBL/GenBank/DDBJ databases">
        <authorList>
            <person name="Jaros S."/>
            <person name="Januszkiewicz K."/>
            <person name="Wedrychowicz H."/>
        </authorList>
    </citation>
    <scope>NUCLEOTIDE SEQUENCE [LARGE SCALE GENOMIC DNA]</scope>
    <source>
        <strain evidence="2 3">CGMCC 1.6102</strain>
    </source>
</reference>
<name>A0A1M7PYX8_9BACT</name>
<evidence type="ECO:0000313" key="3">
    <source>
        <dbReference type="Proteomes" id="UP000184513"/>
    </source>
</evidence>
<dbReference type="EMBL" id="FRCY01000012">
    <property type="protein sequence ID" value="SHN23021.1"/>
    <property type="molecule type" value="Genomic_DNA"/>
</dbReference>
<dbReference type="InterPro" id="IPR032222">
    <property type="entry name" value="DUF5041"/>
</dbReference>